<evidence type="ECO:0000313" key="3">
    <source>
        <dbReference type="EMBL" id="GMT27540.1"/>
    </source>
</evidence>
<feature type="compositionally biased region" description="Polar residues" evidence="1">
    <location>
        <begin position="51"/>
        <end position="65"/>
    </location>
</feature>
<feature type="compositionally biased region" description="Basic residues" evidence="1">
    <location>
        <begin position="67"/>
        <end position="84"/>
    </location>
</feature>
<name>A0AAV5WAV2_9BILA</name>
<evidence type="ECO:0000313" key="2">
    <source>
        <dbReference type="EMBL" id="GMT25412.1"/>
    </source>
</evidence>
<gene>
    <name evidence="2" type="ORF">PFISCL1PPCAC_16709</name>
    <name evidence="3" type="ORF">PFISCL1PPCAC_18837</name>
</gene>
<organism evidence="3 4">
    <name type="scientific">Pristionchus fissidentatus</name>
    <dbReference type="NCBI Taxonomy" id="1538716"/>
    <lineage>
        <taxon>Eukaryota</taxon>
        <taxon>Metazoa</taxon>
        <taxon>Ecdysozoa</taxon>
        <taxon>Nematoda</taxon>
        <taxon>Chromadorea</taxon>
        <taxon>Rhabditida</taxon>
        <taxon>Rhabditina</taxon>
        <taxon>Diplogasteromorpha</taxon>
        <taxon>Diplogasteroidea</taxon>
        <taxon>Neodiplogasteridae</taxon>
        <taxon>Pristionchus</taxon>
    </lineage>
</organism>
<accession>A0AAV5WAV2</accession>
<comment type="caution">
    <text evidence="3">The sequence shown here is derived from an EMBL/GenBank/DDBJ whole genome shotgun (WGS) entry which is preliminary data.</text>
</comment>
<proteinExistence type="predicted"/>
<keyword evidence="4" id="KW-1185">Reference proteome</keyword>
<feature type="non-terminal residue" evidence="3">
    <location>
        <position position="1"/>
    </location>
</feature>
<feature type="region of interest" description="Disordered" evidence="1">
    <location>
        <begin position="1"/>
        <end position="84"/>
    </location>
</feature>
<dbReference type="AlphaFoldDB" id="A0AAV5WAV2"/>
<dbReference type="EMBL" id="BTSY01000004">
    <property type="protein sequence ID" value="GMT25412.1"/>
    <property type="molecule type" value="Genomic_DNA"/>
</dbReference>
<evidence type="ECO:0000313" key="4">
    <source>
        <dbReference type="Proteomes" id="UP001432322"/>
    </source>
</evidence>
<dbReference type="EMBL" id="BTSY01000005">
    <property type="protein sequence ID" value="GMT27540.1"/>
    <property type="molecule type" value="Genomic_DNA"/>
</dbReference>
<sequence length="128" mass="14529">ACVSDEKQFAGAHVAPRQHARSTTGTAVPCARATTTPASAPRPHPSPRPQQFRSADTSVRRQLTQAPHHRSRAPRRHGHSTRRHGHSWAFFRAGYRCPRRDVASIWRGANVGRARRRRRASGYRKFFF</sequence>
<dbReference type="Proteomes" id="UP001432322">
    <property type="component" value="Unassembled WGS sequence"/>
</dbReference>
<protein>
    <submittedName>
        <fullName evidence="3">Uncharacterized protein</fullName>
    </submittedName>
</protein>
<evidence type="ECO:0000256" key="1">
    <source>
        <dbReference type="SAM" id="MobiDB-lite"/>
    </source>
</evidence>
<reference evidence="3" key="1">
    <citation type="submission" date="2023-10" db="EMBL/GenBank/DDBJ databases">
        <title>Genome assembly of Pristionchus species.</title>
        <authorList>
            <person name="Yoshida K."/>
            <person name="Sommer R.J."/>
        </authorList>
    </citation>
    <scope>NUCLEOTIDE SEQUENCE</scope>
    <source>
        <strain evidence="3">RS5133</strain>
    </source>
</reference>